<reference evidence="2" key="1">
    <citation type="submission" date="2020-10" db="EMBL/GenBank/DDBJ databases">
        <authorList>
            <person name="Gilroy R."/>
        </authorList>
    </citation>
    <scope>NUCLEOTIDE SEQUENCE</scope>
    <source>
        <strain evidence="2">B1-16210</strain>
    </source>
</reference>
<feature type="transmembrane region" description="Helical" evidence="1">
    <location>
        <begin position="111"/>
        <end position="133"/>
    </location>
</feature>
<keyword evidence="1" id="KW-0812">Transmembrane</keyword>
<dbReference type="Proteomes" id="UP000721442">
    <property type="component" value="Unassembled WGS sequence"/>
</dbReference>
<dbReference type="InterPro" id="IPR008523">
    <property type="entry name" value="DUF805"/>
</dbReference>
<name>A0A940DGK1_9PROT</name>
<dbReference type="GO" id="GO:0005886">
    <property type="term" value="C:plasma membrane"/>
    <property type="evidence" value="ECO:0007669"/>
    <property type="project" value="TreeGrafter"/>
</dbReference>
<reference evidence="2" key="2">
    <citation type="journal article" date="2021" name="PeerJ">
        <title>Extensive microbial diversity within the chicken gut microbiome revealed by metagenomics and culture.</title>
        <authorList>
            <person name="Gilroy R."/>
            <person name="Ravi A."/>
            <person name="Getino M."/>
            <person name="Pursley I."/>
            <person name="Horton D.L."/>
            <person name="Alikhan N.F."/>
            <person name="Baker D."/>
            <person name="Gharbi K."/>
            <person name="Hall N."/>
            <person name="Watson M."/>
            <person name="Adriaenssens E.M."/>
            <person name="Foster-Nyarko E."/>
            <person name="Jarju S."/>
            <person name="Secka A."/>
            <person name="Antonio M."/>
            <person name="Oren A."/>
            <person name="Chaudhuri R.R."/>
            <person name="La Ragione R."/>
            <person name="Hildebrand F."/>
            <person name="Pallen M.J."/>
        </authorList>
    </citation>
    <scope>NUCLEOTIDE SEQUENCE</scope>
    <source>
        <strain evidence="2">B1-16210</strain>
    </source>
</reference>
<keyword evidence="1" id="KW-0472">Membrane</keyword>
<keyword evidence="1" id="KW-1133">Transmembrane helix</keyword>
<evidence type="ECO:0000313" key="2">
    <source>
        <dbReference type="EMBL" id="MBO8407261.1"/>
    </source>
</evidence>
<dbReference type="Pfam" id="PF05656">
    <property type="entry name" value="DUF805"/>
    <property type="match status" value="1"/>
</dbReference>
<dbReference type="EMBL" id="JADINE010000030">
    <property type="protein sequence ID" value="MBO8407261.1"/>
    <property type="molecule type" value="Genomic_DNA"/>
</dbReference>
<proteinExistence type="predicted"/>
<feature type="transmembrane region" description="Helical" evidence="1">
    <location>
        <begin position="76"/>
        <end position="99"/>
    </location>
</feature>
<organism evidence="2 3">
    <name type="scientific">Candidatus Enterousia excrementavium</name>
    <dbReference type="NCBI Taxonomy" id="2840789"/>
    <lineage>
        <taxon>Bacteria</taxon>
        <taxon>Pseudomonadati</taxon>
        <taxon>Pseudomonadota</taxon>
        <taxon>Alphaproteobacteria</taxon>
        <taxon>Candidatus Enterousia</taxon>
    </lineage>
</organism>
<protein>
    <submittedName>
        <fullName evidence="2">DUF805 domain-containing protein</fullName>
    </submittedName>
</protein>
<dbReference type="AlphaFoldDB" id="A0A940DGK1"/>
<accession>A0A940DGK1</accession>
<feature type="transmembrane region" description="Helical" evidence="1">
    <location>
        <begin position="139"/>
        <end position="164"/>
    </location>
</feature>
<dbReference type="PANTHER" id="PTHR34980">
    <property type="entry name" value="INNER MEMBRANE PROTEIN-RELATED-RELATED"/>
    <property type="match status" value="1"/>
</dbReference>
<evidence type="ECO:0000256" key="1">
    <source>
        <dbReference type="SAM" id="Phobius"/>
    </source>
</evidence>
<gene>
    <name evidence="2" type="ORF">IAC77_02245</name>
</gene>
<comment type="caution">
    <text evidence="2">The sequence shown here is derived from an EMBL/GenBank/DDBJ whole genome shotgun (WGS) entry which is preliminary data.</text>
</comment>
<dbReference type="PANTHER" id="PTHR34980:SF2">
    <property type="entry name" value="INNER MEMBRANE PROTEIN YHAH-RELATED"/>
    <property type="match status" value="1"/>
</dbReference>
<feature type="transmembrane region" description="Helical" evidence="1">
    <location>
        <begin position="43"/>
        <end position="64"/>
    </location>
</feature>
<evidence type="ECO:0000313" key="3">
    <source>
        <dbReference type="Proteomes" id="UP000721442"/>
    </source>
</evidence>
<sequence length="178" mass="20038">MPAQKSDSVKYTNMFKAYGAFWRRGFTEWAGTASRSEYWWNVLMNWLILIIGGLMMLFVAALLAPGGYGMWDAQQSWAIFCTVVAVAYVLLSLVPWISLTVRRLHDSGLSAIWLLILLSLLLFTIVFGSVMVVETSSPVIAGAFWMCASATMVLRTAFFVFSLLPTKVEDNPYHQFNK</sequence>